<evidence type="ECO:0000313" key="9">
    <source>
        <dbReference type="EMBL" id="OZY41356.1"/>
    </source>
</evidence>
<evidence type="ECO:0000256" key="7">
    <source>
        <dbReference type="ARBA" id="ARBA00048968"/>
    </source>
</evidence>
<dbReference type="InterPro" id="IPR011324">
    <property type="entry name" value="Cytotoxic_necrot_fac-like_cat"/>
</dbReference>
<accession>A0A266LTF9</accession>
<evidence type="ECO:0000256" key="3">
    <source>
        <dbReference type="ARBA" id="ARBA00022679"/>
    </source>
</evidence>
<dbReference type="InterPro" id="IPR038371">
    <property type="entry name" value="Cu_polyphenol_OxRdtase_sf"/>
</dbReference>
<dbReference type="AlphaFoldDB" id="A0A266LTF9"/>
<dbReference type="CDD" id="cd16833">
    <property type="entry name" value="YfiH"/>
    <property type="match status" value="1"/>
</dbReference>
<dbReference type="PANTHER" id="PTHR30616:SF3">
    <property type="entry name" value="PURINE NUCLEOSIDE PHOSPHORYLASE"/>
    <property type="match status" value="1"/>
</dbReference>
<name>A0A266LTF9_PSEFR</name>
<protein>
    <recommendedName>
        <fullName evidence="11">D-alanyl-alanine synthetase</fullName>
    </recommendedName>
</protein>
<evidence type="ECO:0000256" key="8">
    <source>
        <dbReference type="ARBA" id="ARBA00049893"/>
    </source>
</evidence>
<dbReference type="PANTHER" id="PTHR30616">
    <property type="entry name" value="UNCHARACTERIZED PROTEIN YFIH"/>
    <property type="match status" value="1"/>
</dbReference>
<dbReference type="EMBL" id="NQKL01000009">
    <property type="protein sequence ID" value="OZY41356.1"/>
    <property type="molecule type" value="Genomic_DNA"/>
</dbReference>
<comment type="similarity">
    <text evidence="2">Belongs to the purine nucleoside phosphorylase YfiH/LACC1 family.</text>
</comment>
<comment type="catalytic activity">
    <reaction evidence="8">
        <text>S-methyl-5'-thioadenosine + phosphate = 5-(methylsulfanyl)-alpha-D-ribose 1-phosphate + adenine</text>
        <dbReference type="Rhea" id="RHEA:11852"/>
        <dbReference type="ChEBI" id="CHEBI:16708"/>
        <dbReference type="ChEBI" id="CHEBI:17509"/>
        <dbReference type="ChEBI" id="CHEBI:43474"/>
        <dbReference type="ChEBI" id="CHEBI:58533"/>
        <dbReference type="EC" id="2.4.2.28"/>
    </reaction>
    <physiologicalReaction direction="left-to-right" evidence="8">
        <dbReference type="Rhea" id="RHEA:11853"/>
    </physiologicalReaction>
</comment>
<organism evidence="9 10">
    <name type="scientific">Pseudomonas fragi</name>
    <dbReference type="NCBI Taxonomy" id="296"/>
    <lineage>
        <taxon>Bacteria</taxon>
        <taxon>Pseudomonadati</taxon>
        <taxon>Pseudomonadota</taxon>
        <taxon>Gammaproteobacteria</taxon>
        <taxon>Pseudomonadales</taxon>
        <taxon>Pseudomonadaceae</taxon>
        <taxon>Pseudomonas</taxon>
    </lineage>
</organism>
<reference evidence="9 10" key="1">
    <citation type="submission" date="2017-08" db="EMBL/GenBank/DDBJ databases">
        <title>Genomic and metabolic characterisation of spoilage-associated Pseudomonas species.</title>
        <authorList>
            <person name="Stanborough T."/>
            <person name="Fegan N."/>
            <person name="Powell S.M."/>
            <person name="Singh T."/>
            <person name="Tamplin M.L."/>
            <person name="Chandry P.S."/>
        </authorList>
    </citation>
    <scope>NUCLEOTIDE SEQUENCE [LARGE SCALE GENOMIC DNA]</scope>
    <source>
        <strain evidence="9 10">F1820</strain>
    </source>
</reference>
<evidence type="ECO:0000313" key="10">
    <source>
        <dbReference type="Proteomes" id="UP000216113"/>
    </source>
</evidence>
<dbReference type="Gene3D" id="3.60.140.10">
    <property type="entry name" value="CNF1/YfiH-like putative cysteine hydrolases"/>
    <property type="match status" value="1"/>
</dbReference>
<keyword evidence="3" id="KW-0808">Transferase</keyword>
<evidence type="ECO:0000256" key="6">
    <source>
        <dbReference type="ARBA" id="ARBA00047989"/>
    </source>
</evidence>
<dbReference type="GO" id="GO:0017061">
    <property type="term" value="F:S-methyl-5-thioadenosine phosphorylase activity"/>
    <property type="evidence" value="ECO:0007669"/>
    <property type="project" value="UniProtKB-EC"/>
</dbReference>
<dbReference type="Pfam" id="PF02578">
    <property type="entry name" value="Cu-oxidase_4"/>
    <property type="match status" value="1"/>
</dbReference>
<proteinExistence type="inferred from homology"/>
<comment type="catalytic activity">
    <reaction evidence="7">
        <text>adenosine + phosphate = alpha-D-ribose 1-phosphate + adenine</text>
        <dbReference type="Rhea" id="RHEA:27642"/>
        <dbReference type="ChEBI" id="CHEBI:16335"/>
        <dbReference type="ChEBI" id="CHEBI:16708"/>
        <dbReference type="ChEBI" id="CHEBI:43474"/>
        <dbReference type="ChEBI" id="CHEBI:57720"/>
        <dbReference type="EC" id="2.4.2.1"/>
    </reaction>
    <physiologicalReaction direction="left-to-right" evidence="7">
        <dbReference type="Rhea" id="RHEA:27643"/>
    </physiologicalReaction>
</comment>
<comment type="catalytic activity">
    <reaction evidence="1">
        <text>inosine + phosphate = alpha-D-ribose 1-phosphate + hypoxanthine</text>
        <dbReference type="Rhea" id="RHEA:27646"/>
        <dbReference type="ChEBI" id="CHEBI:17368"/>
        <dbReference type="ChEBI" id="CHEBI:17596"/>
        <dbReference type="ChEBI" id="CHEBI:43474"/>
        <dbReference type="ChEBI" id="CHEBI:57720"/>
        <dbReference type="EC" id="2.4.2.1"/>
    </reaction>
    <physiologicalReaction direction="left-to-right" evidence="1">
        <dbReference type="Rhea" id="RHEA:27647"/>
    </physiologicalReaction>
</comment>
<comment type="caution">
    <text evidence="9">The sequence shown here is derived from an EMBL/GenBank/DDBJ whole genome shotgun (WGS) entry which is preliminary data.</text>
</comment>
<keyword evidence="5" id="KW-0862">Zinc</keyword>
<evidence type="ECO:0000256" key="1">
    <source>
        <dbReference type="ARBA" id="ARBA00000553"/>
    </source>
</evidence>
<dbReference type="InterPro" id="IPR003730">
    <property type="entry name" value="Cu_polyphenol_OxRdtase"/>
</dbReference>
<evidence type="ECO:0000256" key="4">
    <source>
        <dbReference type="ARBA" id="ARBA00022723"/>
    </source>
</evidence>
<keyword evidence="4" id="KW-0479">Metal-binding</keyword>
<evidence type="ECO:0008006" key="11">
    <source>
        <dbReference type="Google" id="ProtNLM"/>
    </source>
</evidence>
<gene>
    <name evidence="9" type="ORF">CJF43_13825</name>
</gene>
<sequence>MRVTLFLYEVPMAYFSESLDALPGLAHTFGNVSSRTPATLFCCAQVHGAKVIEVGDGDESGIIAGDAIFTRTTRPIGIVTADCLPILIGSKKDKFVAAIHGGWQGLAAGVIENSFLALRLAGVSLDHLQIAIGPAIQACCYEVGKALVDRIELTHGHLWLGRQAPWSTTRAASVPIVGSCRAPVSHGEAWLDLTLYCFYLLEASGVKHEQIQTAGLCTYCSGPEWGSYRRRTHRSEAKTYQYSWIRLEDY</sequence>
<evidence type="ECO:0000256" key="2">
    <source>
        <dbReference type="ARBA" id="ARBA00007353"/>
    </source>
</evidence>
<dbReference type="GO" id="GO:0005507">
    <property type="term" value="F:copper ion binding"/>
    <property type="evidence" value="ECO:0007669"/>
    <property type="project" value="TreeGrafter"/>
</dbReference>
<comment type="catalytic activity">
    <reaction evidence="6">
        <text>adenosine + H2O + H(+) = inosine + NH4(+)</text>
        <dbReference type="Rhea" id="RHEA:24408"/>
        <dbReference type="ChEBI" id="CHEBI:15377"/>
        <dbReference type="ChEBI" id="CHEBI:15378"/>
        <dbReference type="ChEBI" id="CHEBI:16335"/>
        <dbReference type="ChEBI" id="CHEBI:17596"/>
        <dbReference type="ChEBI" id="CHEBI:28938"/>
        <dbReference type="EC" id="3.5.4.4"/>
    </reaction>
    <physiologicalReaction direction="left-to-right" evidence="6">
        <dbReference type="Rhea" id="RHEA:24409"/>
    </physiologicalReaction>
</comment>
<evidence type="ECO:0000256" key="5">
    <source>
        <dbReference type="ARBA" id="ARBA00022833"/>
    </source>
</evidence>
<dbReference type="Proteomes" id="UP000216113">
    <property type="component" value="Unassembled WGS sequence"/>
</dbReference>
<dbReference type="SUPFAM" id="SSF64438">
    <property type="entry name" value="CNF1/YfiH-like putative cysteine hydrolases"/>
    <property type="match status" value="1"/>
</dbReference>